<reference evidence="1 2" key="1">
    <citation type="submission" date="2020-10" db="EMBL/GenBank/DDBJ databases">
        <title>Complete genome sequence of Cupriavidus basilensis CCUG 49340T.</title>
        <authorList>
            <person name="Salva-Serra F."/>
            <person name="Donoso R.A."/>
            <person name="Cho K.H."/>
            <person name="Yoo J.A."/>
            <person name="Lee K."/>
            <person name="Yoon S.-H."/>
            <person name="Perez-Pantoja D."/>
            <person name="Moore E.R.B."/>
        </authorList>
    </citation>
    <scope>NUCLEOTIDE SEQUENCE [LARGE SCALE GENOMIC DNA]</scope>
    <source>
        <strain evidence="2">CCUG 49340</strain>
        <plasmid evidence="1 2">pRK1-1</plasmid>
    </source>
</reference>
<dbReference type="Proteomes" id="UP000397656">
    <property type="component" value="Plasmid pRK1-1"/>
</dbReference>
<evidence type="ECO:0000313" key="1">
    <source>
        <dbReference type="EMBL" id="QOT81666.1"/>
    </source>
</evidence>
<dbReference type="RefSeq" id="WP_058698162.1">
    <property type="nucleotide sequence ID" value="NZ_CP062805.1"/>
</dbReference>
<geneLocation type="plasmid" evidence="1 2">
    <name>pRK1-1</name>
</geneLocation>
<sequence length="78" mass="8695">MIAAFFALAVFARCMSHAPLASCLARCHASDPFQPQQRQTLPGLNNIQLNEYWELRFALPIAGTLLAFVQQQAGTYRV</sequence>
<proteinExistence type="predicted"/>
<evidence type="ECO:0000313" key="2">
    <source>
        <dbReference type="Proteomes" id="UP000397656"/>
    </source>
</evidence>
<name>A0A643FUX8_9BURK</name>
<protein>
    <submittedName>
        <fullName evidence="1">Uncharacterized protein</fullName>
    </submittedName>
</protein>
<organism evidence="1 2">
    <name type="scientific">Cupriavidus basilensis</name>
    <dbReference type="NCBI Taxonomy" id="68895"/>
    <lineage>
        <taxon>Bacteria</taxon>
        <taxon>Pseudomonadati</taxon>
        <taxon>Pseudomonadota</taxon>
        <taxon>Betaproteobacteria</taxon>
        <taxon>Burkholderiales</taxon>
        <taxon>Burkholderiaceae</taxon>
        <taxon>Cupriavidus</taxon>
    </lineage>
</organism>
<accession>A0A643FUX8</accession>
<keyword evidence="1" id="KW-0614">Plasmid</keyword>
<dbReference type="EMBL" id="CP062805">
    <property type="protein sequence ID" value="QOT81666.1"/>
    <property type="molecule type" value="Genomic_DNA"/>
</dbReference>
<gene>
    <name evidence="1" type="ORF">F7R26_037255</name>
</gene>
<dbReference type="GeneID" id="98407311"/>
<dbReference type="AlphaFoldDB" id="A0A643FUX8"/>